<evidence type="ECO:0000313" key="2">
    <source>
        <dbReference type="EMBL" id="UYF43027.1"/>
    </source>
</evidence>
<sequence length="211" mass="23778">MIILFLTGCDDKKVEIHHLYPQEFKSFFESKGINVDDYGINLTKELHRGANVNSFHGTQWNKEWRDYIINNKNASKVNLEKQLKQMLENRDFSGRIHYINYRTKQPSGIYADLFGVSMIGFIGKFGNFIIGLFGTSSSIVVFFIWIGTLTLSILGFNTRQEAGFLVGIGFIVVFLILSVTIWIIYPYLYAWLIGIGIIGGVGATGLQSAGD</sequence>
<feature type="transmembrane region" description="Helical" evidence="1">
    <location>
        <begin position="164"/>
        <end position="185"/>
    </location>
</feature>
<keyword evidence="1" id="KW-0472">Membrane</keyword>
<evidence type="ECO:0000313" key="3">
    <source>
        <dbReference type="Proteomes" id="UP001164100"/>
    </source>
</evidence>
<dbReference type="Pfam" id="PF09533">
    <property type="entry name" value="DUF2380"/>
    <property type="match status" value="1"/>
</dbReference>
<dbReference type="RefSeq" id="WP_263514381.1">
    <property type="nucleotide sequence ID" value="NZ_CP099556.1"/>
</dbReference>
<dbReference type="InterPro" id="IPR011755">
    <property type="entry name" value="CHP02269_MYXXA"/>
</dbReference>
<gene>
    <name evidence="2" type="ORF">NGX11_09025</name>
</gene>
<name>A0AA46S0D7_9BACT</name>
<dbReference type="Proteomes" id="UP001164100">
    <property type="component" value="Chromosome"/>
</dbReference>
<keyword evidence="1" id="KW-1133">Transmembrane helix</keyword>
<feature type="transmembrane region" description="Helical" evidence="1">
    <location>
        <begin position="191"/>
        <end position="209"/>
    </location>
</feature>
<protein>
    <submittedName>
        <fullName evidence="2">TIGR02269 family lipoprotein</fullName>
    </submittedName>
</protein>
<proteinExistence type="predicted"/>
<dbReference type="EMBL" id="CP099556">
    <property type="protein sequence ID" value="UYF43027.1"/>
    <property type="molecule type" value="Genomic_DNA"/>
</dbReference>
<dbReference type="AlphaFoldDB" id="A0AA46S0D7"/>
<organism evidence="2 3">
    <name type="scientific">Aliarcobacter cryaerophilus</name>
    <dbReference type="NCBI Taxonomy" id="28198"/>
    <lineage>
        <taxon>Bacteria</taxon>
        <taxon>Pseudomonadati</taxon>
        <taxon>Campylobacterota</taxon>
        <taxon>Epsilonproteobacteria</taxon>
        <taxon>Campylobacterales</taxon>
        <taxon>Arcobacteraceae</taxon>
        <taxon>Aliarcobacter</taxon>
    </lineage>
</organism>
<accession>A0AA46S0D7</accession>
<reference evidence="2" key="1">
    <citation type="journal article" date="2022" name="Front. Microbiol.">
        <title>Species classification and novel plasmid identifications in Arcobacter cryaerophilus and Arcobacter cryaerophilus-like organisms.</title>
        <authorList>
            <person name="Zhou G."/>
            <person name="Wang M."/>
            <person name="Wang H."/>
            <person name="Chen X."/>
            <person name="Gu Y."/>
            <person name="Shao Z."/>
            <person name="Zhang J."/>
            <person name="Zhang M."/>
        </authorList>
    </citation>
    <scope>NUCLEOTIDE SEQUENCE</scope>
    <source>
        <strain evidence="2">ICDCAC48</strain>
    </source>
</reference>
<evidence type="ECO:0000256" key="1">
    <source>
        <dbReference type="SAM" id="Phobius"/>
    </source>
</evidence>
<keyword evidence="2" id="KW-0449">Lipoprotein</keyword>
<keyword evidence="1" id="KW-0812">Transmembrane</keyword>